<keyword evidence="2" id="KW-1133">Transmembrane helix</keyword>
<feature type="transmembrane region" description="Helical" evidence="2">
    <location>
        <begin position="1540"/>
        <end position="1560"/>
    </location>
</feature>
<feature type="transmembrane region" description="Helical" evidence="2">
    <location>
        <begin position="1865"/>
        <end position="1893"/>
    </location>
</feature>
<feature type="region of interest" description="Disordered" evidence="1">
    <location>
        <begin position="1133"/>
        <end position="1178"/>
    </location>
</feature>
<dbReference type="VEuPathDB" id="AmoebaDB:ACA1_004990"/>
<feature type="compositionally biased region" description="Low complexity" evidence="1">
    <location>
        <begin position="1139"/>
        <end position="1168"/>
    </location>
</feature>
<dbReference type="KEGG" id="acan:ACA1_004990"/>
<evidence type="ECO:0000313" key="5">
    <source>
        <dbReference type="Proteomes" id="UP000011083"/>
    </source>
</evidence>
<feature type="transmembrane region" description="Helical" evidence="2">
    <location>
        <begin position="1596"/>
        <end position="1613"/>
    </location>
</feature>
<dbReference type="SUPFAM" id="SSF57184">
    <property type="entry name" value="Growth factor receptor domain"/>
    <property type="match status" value="1"/>
</dbReference>
<dbReference type="Gene3D" id="2.10.50.10">
    <property type="entry name" value="Tumor Necrosis Factor Receptor, subunit A, domain 2"/>
    <property type="match status" value="1"/>
</dbReference>
<organism evidence="4 5">
    <name type="scientific">Acanthamoeba castellanii (strain ATCC 30010 / Neff)</name>
    <dbReference type="NCBI Taxonomy" id="1257118"/>
    <lineage>
        <taxon>Eukaryota</taxon>
        <taxon>Amoebozoa</taxon>
        <taxon>Discosea</taxon>
        <taxon>Longamoebia</taxon>
        <taxon>Centramoebida</taxon>
        <taxon>Acanthamoebidae</taxon>
        <taxon>Acanthamoeba</taxon>
    </lineage>
</organism>
<dbReference type="PANTHER" id="PTHR24216">
    <property type="entry name" value="PAXILLIN-RELATED"/>
    <property type="match status" value="1"/>
</dbReference>
<dbReference type="GeneID" id="14914704"/>
<evidence type="ECO:0000256" key="1">
    <source>
        <dbReference type="SAM" id="MobiDB-lite"/>
    </source>
</evidence>
<dbReference type="SMART" id="SM01411">
    <property type="entry name" value="Ephrin_rec_like"/>
    <property type="match status" value="2"/>
</dbReference>
<feature type="domain" description="Tyrosine-protein kinase ephrin type A/B receptor-like" evidence="3">
    <location>
        <begin position="732"/>
        <end position="766"/>
    </location>
</feature>
<dbReference type="RefSeq" id="XP_004336143.1">
    <property type="nucleotide sequence ID" value="XM_004336095.1"/>
</dbReference>
<evidence type="ECO:0000313" key="4">
    <source>
        <dbReference type="EMBL" id="ELR14130.1"/>
    </source>
</evidence>
<keyword evidence="2" id="KW-0812">Transmembrane</keyword>
<evidence type="ECO:0000256" key="2">
    <source>
        <dbReference type="SAM" id="Phobius"/>
    </source>
</evidence>
<dbReference type="InterPro" id="IPR009030">
    <property type="entry name" value="Growth_fac_rcpt_cys_sf"/>
</dbReference>
<keyword evidence="5" id="KW-1185">Reference proteome</keyword>
<dbReference type="SUPFAM" id="SSF55486">
    <property type="entry name" value="Metalloproteases ('zincins'), catalytic domain"/>
    <property type="match status" value="1"/>
</dbReference>
<feature type="transmembrane region" description="Helical" evidence="2">
    <location>
        <begin position="1620"/>
        <end position="1642"/>
    </location>
</feature>
<feature type="transmembrane region" description="Helical" evidence="2">
    <location>
        <begin position="1358"/>
        <end position="1378"/>
    </location>
</feature>
<evidence type="ECO:0000259" key="3">
    <source>
        <dbReference type="Pfam" id="PF07699"/>
    </source>
</evidence>
<dbReference type="InterPro" id="IPR011641">
    <property type="entry name" value="Tyr-kin_ephrin_A/B_rcpt-like"/>
</dbReference>
<proteinExistence type="predicted"/>
<name>L8GM58_ACACF</name>
<feature type="transmembrane region" description="Helical" evidence="2">
    <location>
        <begin position="1480"/>
        <end position="1502"/>
    </location>
</feature>
<dbReference type="Proteomes" id="UP000011083">
    <property type="component" value="Unassembled WGS sequence"/>
</dbReference>
<dbReference type="OrthoDB" id="541044at2759"/>
<feature type="transmembrane region" description="Helical" evidence="2">
    <location>
        <begin position="1390"/>
        <end position="1410"/>
    </location>
</feature>
<sequence length="1949" mass="208992">MALRHVRERGVGSQMPGDWVGPVREAVSVMRTAAIPPKADSPGAAAALELFARLYHRGHALEATAADGTLYRLCPGHMPRLGDDPDRLRHASSGAKYRMTGLRVPGAPCIHADLDVDHDKALFNSGLVDDDGGNVVRSPRRFEPAINSRGERRTLLLRVAFSDQPTVATDLPRLTNIYQNLPPFLQRVSSGRTSLPITYNSACTYVIDLTLAQVNDYNQIGLAHLMVAVQAAATTLNPASQCYISTADWVAYKHFILSLPSCNQPWLGVAGMPGNGMGLNGNAGLEFPTVAHELGHNLGLPHAGLVQHAAGVNVFEYGNPYDILGSEVHYSPDQYPGLPSYLAGYQDAMDWIVHKVTYPSDAYADSAQGPAWVANYVLSPIEASNPDTVKTIRIPTAAATYNHRNSWLYLNWRSTYAGAVRQGALLTEESFDIMWEGNYGDPYRLSQSRLFDVVPGTITLRDAALFQSTPLVYGLGGRAPVLIEVTGAPTAAGLPIRVSRLRPNGERMEGRGCSVALVGSCEPALDDVPVQSCGSTQTYANDPAGRSVVIRVSTTTLQSVVVSVSPCSSEIGAFRTFPAAQLYYGSPPRVRADDAVTDACLSGLEVGASPEEPLWIAVRTTSSTATISITLTCGATAANTRRRLRFDQNDGLALRDAFERVADRSYVSQWHPYGSESRLFYEAATRKWVVRQYTMRDDNQLYGEWSRAIIDQSTDPSLWSTANAVVVPRLVCPRGMYATTATASLCAACPAFTTTDSAGAVSVTECRCRAGYALVPGGAAGSPCQPCPAGTYSPLNPTESCQSCPTGYTSPERSERYTYCTPVVPFCCRLSIVGFTTPWYGDAFDGIWEWDGERMVGIMPYYVLAGGPNLCLSGMGSSPLRWVFQHCLTREWTPGTLAGNITFIAGGLLSPHTWAAGNIITFGSYTHSFSPFDSQVPWIADPSVPGPVFTCLDPSPPPEEWSVSTRSVPSPLPTQFPRSTQTPTPTPTSPPSEARVRRTQVACGTFTLVGFTTPWTGNDLSGDYEWDGTIVDWQPRYRLTTTAPSLPSPFNTDTCLMSGWAPEVWAWRACSTGEYLMNPVGLGVRTYDGDPPNMWTTGQYFTYGEEGERTLDYLFPWYQPGVAGPSVINCVPTSPSPSPSRVTASPSPSRVSATPTPSHTASPSSSIAPSPPPAIGGVMITATQGVPAGLPMGLYTWRSDNAVGTVTWAREGMHLVWHAVTRSWGFTRRPDLDGTERWAVSDPGMSWRQGDPLPESLDMRLFDPMARSFSIPVSLSLVAMAGSATASPSPSPSPSPVAGSLAIVVSGCFSSGPLPVGVAFRITSGLALSLHVAFRITVDLAFGFHVAFRITVGFNVALGLHVAFQITVGLTLGFNVAFRITVDLAFGFHVAFRITVGFNVALGFNVAFRITVDLAFGFHVTFRIAVGFNVALGLHVAFRITVDLALGFHVAFRITVGFNVALGFHVAFRTTLRLALGFHVAFRITVGLHVAFQITVCLTVSFNVALGCHVAFQITLGLGLGLHFAFQITVGLTLGFNVAIGFHVAFQITVGLVLGFHVAFRITLGFHVAFRITPGLHVAFQITVGLALAFRITSGLLPICVAFQIAIGFHIAFHTISSPLPIGFHVAFQITLCLSVGFHVVVPVPNLTAVLNTEEPGVVFGNGAQLLSTSVAGSSVAGAELEVATTTTTAANTTVGGLPAVTFVTTFEGTSAVLEQTTVVASDSAGLSLSFAGVNYTAPPMASKFNIVLTKWPGSGTTGTFVYRYALDTAAPIKRVTRVGPTNKVIDWTIETTSPIVVSFSTFSVALFGPTQLERTITVTAELDPDDARRVVFSFGFPYFAVGPLTYDSTVFVGTIKRPRPPAMAMAMAMAMAVPAVLGGLVVVSLAVALIVWQRKRVRPQPVRPRRGSAALYAEITLQHDNALFHSSSGAHDSKAESYKLNRSNWSNA</sequence>
<dbReference type="Pfam" id="PF07699">
    <property type="entry name" value="Ephrin_rec_like"/>
    <property type="match status" value="1"/>
</dbReference>
<accession>L8GM58</accession>
<feature type="compositionally biased region" description="Low complexity" evidence="1">
    <location>
        <begin position="973"/>
        <end position="983"/>
    </location>
</feature>
<dbReference type="EMBL" id="KB008071">
    <property type="protein sequence ID" value="ELR14130.1"/>
    <property type="molecule type" value="Genomic_DNA"/>
</dbReference>
<protein>
    <recommendedName>
        <fullName evidence="3">Tyrosine-protein kinase ephrin type A/B receptor-like domain-containing protein</fullName>
    </recommendedName>
</protein>
<feature type="transmembrane region" description="Helical" evidence="2">
    <location>
        <begin position="1450"/>
        <end position="1468"/>
    </location>
</feature>
<dbReference type="PANTHER" id="PTHR24216:SF65">
    <property type="entry name" value="PAXILLIN-LIKE PROTEIN 1"/>
    <property type="match status" value="1"/>
</dbReference>
<feature type="transmembrane region" description="Helical" evidence="2">
    <location>
        <begin position="1416"/>
        <end position="1438"/>
    </location>
</feature>
<reference evidence="4 5" key="1">
    <citation type="journal article" date="2013" name="Genome Biol.">
        <title>Genome of Acanthamoeba castellanii highlights extensive lateral gene transfer and early evolution of tyrosine kinase signaling.</title>
        <authorList>
            <person name="Clarke M."/>
            <person name="Lohan A.J."/>
            <person name="Liu B."/>
            <person name="Lagkouvardos I."/>
            <person name="Roy S."/>
            <person name="Zafar N."/>
            <person name="Bertelli C."/>
            <person name="Schilde C."/>
            <person name="Kianianmomeni A."/>
            <person name="Burglin T.R."/>
            <person name="Frech C."/>
            <person name="Turcotte B."/>
            <person name="Kopec K.O."/>
            <person name="Synnott J.M."/>
            <person name="Choo C."/>
            <person name="Paponov I."/>
            <person name="Finkler A."/>
            <person name="Soon Heng Tan C."/>
            <person name="Hutchins A.P."/>
            <person name="Weinmeier T."/>
            <person name="Rattei T."/>
            <person name="Chu J.S."/>
            <person name="Gimenez G."/>
            <person name="Irimia M."/>
            <person name="Rigden D.J."/>
            <person name="Fitzpatrick D.A."/>
            <person name="Lorenzo-Morales J."/>
            <person name="Bateman A."/>
            <person name="Chiu C.H."/>
            <person name="Tang P."/>
            <person name="Hegemann P."/>
            <person name="Fromm H."/>
            <person name="Raoult D."/>
            <person name="Greub G."/>
            <person name="Miranda-Saavedra D."/>
            <person name="Chen N."/>
            <person name="Nash P."/>
            <person name="Ginger M.L."/>
            <person name="Horn M."/>
            <person name="Schaap P."/>
            <person name="Caler L."/>
            <person name="Loftus B."/>
        </authorList>
    </citation>
    <scope>NUCLEOTIDE SEQUENCE [LARGE SCALE GENOMIC DNA]</scope>
    <source>
        <strain evidence="4 5">Neff</strain>
    </source>
</reference>
<gene>
    <name evidence="4" type="ORF">ACA1_004990</name>
</gene>
<feature type="region of interest" description="Disordered" evidence="1">
    <location>
        <begin position="955"/>
        <end position="995"/>
    </location>
</feature>
<feature type="transmembrane region" description="Helical" evidence="2">
    <location>
        <begin position="1514"/>
        <end position="1534"/>
    </location>
</feature>
<keyword evidence="2" id="KW-0472">Membrane</keyword>